<accession>A0A4V0Z1W2</accession>
<sequence>MDLKFTFGGASPDRGHAAHDHGDAPSGIPLPFSTVPLASTSSVLEVRVRRAGGALVAEAVSGDGVVYCDAEVSAGDDPAALARATRSALSRAVAGLEGPLAESVSAVVLGLGADGPAVLGEFGISSAEPAAVDAALQRRVGIAAGTPIRLEP</sequence>
<protein>
    <submittedName>
        <fullName evidence="1">Uncharacterized protein</fullName>
    </submittedName>
</protein>
<name>A0A4V0Z1W2_9MICO</name>
<evidence type="ECO:0000313" key="1">
    <source>
        <dbReference type="EMBL" id="QBE49799.1"/>
    </source>
</evidence>
<gene>
    <name evidence="1" type="ORF">EVS81_13990</name>
</gene>
<dbReference type="RefSeq" id="WP_130110912.1">
    <property type="nucleotide sequence ID" value="NZ_CP035806.1"/>
</dbReference>
<organism evidence="1 2">
    <name type="scientific">Leucobacter triazinivorans</name>
    <dbReference type="NCBI Taxonomy" id="1784719"/>
    <lineage>
        <taxon>Bacteria</taxon>
        <taxon>Bacillati</taxon>
        <taxon>Actinomycetota</taxon>
        <taxon>Actinomycetes</taxon>
        <taxon>Micrococcales</taxon>
        <taxon>Microbacteriaceae</taxon>
        <taxon>Leucobacter</taxon>
    </lineage>
</organism>
<keyword evidence="2" id="KW-1185">Reference proteome</keyword>
<evidence type="ECO:0000313" key="2">
    <source>
        <dbReference type="Proteomes" id="UP000289260"/>
    </source>
</evidence>
<reference evidence="1 2" key="1">
    <citation type="submission" date="2019-02" db="EMBL/GenBank/DDBJ databases">
        <authorList>
            <person name="Sun L."/>
            <person name="Pan D."/>
            <person name="Wu X."/>
        </authorList>
    </citation>
    <scope>NUCLEOTIDE SEQUENCE [LARGE SCALE GENOMIC DNA]</scope>
    <source>
        <strain evidence="1 2">JW-1</strain>
    </source>
</reference>
<dbReference type="EMBL" id="CP035806">
    <property type="protein sequence ID" value="QBE49799.1"/>
    <property type="molecule type" value="Genomic_DNA"/>
</dbReference>
<proteinExistence type="predicted"/>
<dbReference type="OrthoDB" id="4990391at2"/>
<dbReference type="KEGG" id="ltr:EVS81_13990"/>
<dbReference type="AlphaFoldDB" id="A0A4V0Z1W2"/>
<dbReference type="Proteomes" id="UP000289260">
    <property type="component" value="Chromosome"/>
</dbReference>